<sequence length="95" mass="10958">MPIYEYRCLKCERQFELVRKFSDAPLSTCPECGGELKKLISPTSFVLKGSGWYVTDYPSAERKKAMGKEDKGKTKKEQDNKQDNKKDKKTETTKI</sequence>
<dbReference type="AlphaFoldDB" id="A0A3B1DJA2"/>
<name>A0A3B1DJA2_9ZZZZ</name>
<evidence type="ECO:0000259" key="2">
    <source>
        <dbReference type="SMART" id="SM00834"/>
    </source>
</evidence>
<feature type="domain" description="Putative regulatory protein FmdB zinc ribbon" evidence="2">
    <location>
        <begin position="1"/>
        <end position="41"/>
    </location>
</feature>
<dbReference type="EMBL" id="UOGI01000120">
    <property type="protein sequence ID" value="VAX31765.1"/>
    <property type="molecule type" value="Genomic_DNA"/>
</dbReference>
<dbReference type="NCBIfam" id="TIGR02605">
    <property type="entry name" value="CxxC_CxxC_SSSS"/>
    <property type="match status" value="1"/>
</dbReference>
<dbReference type="InterPro" id="IPR013429">
    <property type="entry name" value="Regulatory_FmdB_Zinc_ribbon"/>
</dbReference>
<dbReference type="PANTHER" id="PTHR34404">
    <property type="entry name" value="REGULATORY PROTEIN, FMDB FAMILY"/>
    <property type="match status" value="1"/>
</dbReference>
<evidence type="ECO:0000256" key="1">
    <source>
        <dbReference type="SAM" id="MobiDB-lite"/>
    </source>
</evidence>
<organism evidence="3">
    <name type="scientific">hydrothermal vent metagenome</name>
    <dbReference type="NCBI Taxonomy" id="652676"/>
    <lineage>
        <taxon>unclassified sequences</taxon>
        <taxon>metagenomes</taxon>
        <taxon>ecological metagenomes</taxon>
    </lineage>
</organism>
<dbReference type="SMART" id="SM00834">
    <property type="entry name" value="CxxC_CXXC_SSSS"/>
    <property type="match status" value="1"/>
</dbReference>
<gene>
    <name evidence="3" type="ORF">MNBD_NITROSPIRAE03-39</name>
</gene>
<accession>A0A3B1DJA2</accession>
<proteinExistence type="predicted"/>
<dbReference type="Pfam" id="PF09723">
    <property type="entry name" value="Zn_ribbon_8"/>
    <property type="match status" value="1"/>
</dbReference>
<dbReference type="PANTHER" id="PTHR34404:SF2">
    <property type="entry name" value="CONSERVED SERINE RICH PROTEIN"/>
    <property type="match status" value="1"/>
</dbReference>
<protein>
    <recommendedName>
        <fullName evidence="2">Putative regulatory protein FmdB zinc ribbon domain-containing protein</fullName>
    </recommendedName>
</protein>
<feature type="region of interest" description="Disordered" evidence="1">
    <location>
        <begin position="62"/>
        <end position="95"/>
    </location>
</feature>
<evidence type="ECO:0000313" key="3">
    <source>
        <dbReference type="EMBL" id="VAX31765.1"/>
    </source>
</evidence>
<reference evidence="3" key="1">
    <citation type="submission" date="2018-06" db="EMBL/GenBank/DDBJ databases">
        <authorList>
            <person name="Zhirakovskaya E."/>
        </authorList>
    </citation>
    <scope>NUCLEOTIDE SEQUENCE</scope>
</reference>